<dbReference type="PANTHER" id="PTHR30203">
    <property type="entry name" value="OUTER MEMBRANE CATION EFFLUX PROTEIN"/>
    <property type="match status" value="1"/>
</dbReference>
<evidence type="ECO:0000256" key="2">
    <source>
        <dbReference type="RuleBase" id="RU362097"/>
    </source>
</evidence>
<evidence type="ECO:0000313" key="3">
    <source>
        <dbReference type="EMBL" id="OWQ86896.1"/>
    </source>
</evidence>
<accession>A0A246J2S6</accession>
<keyword evidence="2" id="KW-0732">Signal</keyword>
<comment type="caution">
    <text evidence="3">The sequence shown here is derived from an EMBL/GenBank/DDBJ whole genome shotgun (WGS) entry which is preliminary data.</text>
</comment>
<feature type="signal peptide" evidence="2">
    <location>
        <begin position="1"/>
        <end position="25"/>
    </location>
</feature>
<dbReference type="InterPro" id="IPR003423">
    <property type="entry name" value="OMP_efflux"/>
</dbReference>
<protein>
    <submittedName>
        <fullName evidence="3">Multidrug transporter</fullName>
    </submittedName>
</protein>
<keyword evidence="2" id="KW-1134">Transmembrane beta strand</keyword>
<name>A0A246J2S6_9BURK</name>
<dbReference type="NCBIfam" id="TIGR01845">
    <property type="entry name" value="outer_NodT"/>
    <property type="match status" value="1"/>
</dbReference>
<dbReference type="RefSeq" id="WP_088386564.1">
    <property type="nucleotide sequence ID" value="NZ_NIOF01000010.1"/>
</dbReference>
<reference evidence="3 4" key="1">
    <citation type="journal article" date="2008" name="Int. J. Syst. Evol. Microbiol.">
        <title>Description of Roseateles aquatilis sp. nov. and Roseateles terrae sp. nov., in the class Betaproteobacteria, and emended description of the genus Roseateles.</title>
        <authorList>
            <person name="Gomila M."/>
            <person name="Bowien B."/>
            <person name="Falsen E."/>
            <person name="Moore E.R."/>
            <person name="Lalucat J."/>
        </authorList>
    </citation>
    <scope>NUCLEOTIDE SEQUENCE [LARGE SCALE GENOMIC DNA]</scope>
    <source>
        <strain evidence="3 4">CCUG 48205</strain>
    </source>
</reference>
<dbReference type="Gene3D" id="2.20.200.10">
    <property type="entry name" value="Outer membrane efflux proteins (OEP)"/>
    <property type="match status" value="1"/>
</dbReference>
<keyword evidence="4" id="KW-1185">Reference proteome</keyword>
<dbReference type="Proteomes" id="UP000197468">
    <property type="component" value="Unassembled WGS sequence"/>
</dbReference>
<proteinExistence type="inferred from homology"/>
<evidence type="ECO:0000256" key="1">
    <source>
        <dbReference type="ARBA" id="ARBA00007613"/>
    </source>
</evidence>
<keyword evidence="2" id="KW-0449">Lipoprotein</keyword>
<dbReference type="PROSITE" id="PS51257">
    <property type="entry name" value="PROKAR_LIPOPROTEIN"/>
    <property type="match status" value="1"/>
</dbReference>
<comment type="subcellular location">
    <subcellularLocation>
        <location evidence="2">Cell membrane</location>
        <topology evidence="2">Lipid-anchor</topology>
    </subcellularLocation>
</comment>
<evidence type="ECO:0000313" key="4">
    <source>
        <dbReference type="Proteomes" id="UP000197468"/>
    </source>
</evidence>
<sequence>MMKRKLSLLGAAAAAVVLLAGCVNLAPEHQRPEAPVAAQWPQGPGAEAADAQVATELQWQQFFRDERLKQLIDLALKNNRDLRMALLNVDVARAQAGVAAASRWPTVNLGLSGQRGPQATANGGNQIVSVYQAGLQITSYELDLFSRVKNSSAAAFATYMAQGEAARSAQISLVAGVASAYLAVQADEELLALTRQTLATREDSLKLMQLKFDNGAASNLDLSTAKSSYESARATLAQAERTRQQDLNSLTLLVGQRLPDTLPAAQPLSAQTMGALLAGMPSEVLVRRPDVRQAEQQLVASEANIGVARAAYFPSITLTTSVGTASSALSDLFSQSAWSIAGSALMPIFDAGRVRNNVEAARANREIAIAQYEKVVQTAFKEVSDALAGRATLDEQLRAQDAQAAAEATRLQLVDLSYRNGAASTLDLLDAQRSSFAAQQLALQVRLAQLQNQVQLYKVLGGGLDASRQPS</sequence>
<keyword evidence="2" id="KW-0812">Transmembrane</keyword>
<feature type="chain" id="PRO_5011811041" evidence="2">
    <location>
        <begin position="26"/>
        <end position="471"/>
    </location>
</feature>
<dbReference type="InterPro" id="IPR010131">
    <property type="entry name" value="MdtP/NodT-like"/>
</dbReference>
<comment type="similarity">
    <text evidence="1 2">Belongs to the outer membrane factor (OMF) (TC 1.B.17) family.</text>
</comment>
<dbReference type="PANTHER" id="PTHR30203:SF32">
    <property type="entry name" value="CATION EFFLUX SYSTEM PROTEIN CUSC"/>
    <property type="match status" value="1"/>
</dbReference>
<dbReference type="Pfam" id="PF02321">
    <property type="entry name" value="OEP"/>
    <property type="match status" value="2"/>
</dbReference>
<keyword evidence="2" id="KW-0472">Membrane</keyword>
<dbReference type="GO" id="GO:0005886">
    <property type="term" value="C:plasma membrane"/>
    <property type="evidence" value="ECO:0007669"/>
    <property type="project" value="UniProtKB-SubCell"/>
</dbReference>
<dbReference type="OrthoDB" id="9770517at2"/>
<dbReference type="EMBL" id="NIOF01000010">
    <property type="protein sequence ID" value="OWQ86896.1"/>
    <property type="molecule type" value="Genomic_DNA"/>
</dbReference>
<dbReference type="Gene3D" id="1.20.1600.10">
    <property type="entry name" value="Outer membrane efflux proteins (OEP)"/>
    <property type="match status" value="1"/>
</dbReference>
<keyword evidence="2" id="KW-0564">Palmitate</keyword>
<gene>
    <name evidence="3" type="ORF">CDN99_19500</name>
</gene>
<dbReference type="GO" id="GO:0015562">
    <property type="term" value="F:efflux transmembrane transporter activity"/>
    <property type="evidence" value="ECO:0007669"/>
    <property type="project" value="InterPro"/>
</dbReference>
<dbReference type="SUPFAM" id="SSF56954">
    <property type="entry name" value="Outer membrane efflux proteins (OEP)"/>
    <property type="match status" value="1"/>
</dbReference>
<dbReference type="AlphaFoldDB" id="A0A246J2S6"/>
<organism evidence="3 4">
    <name type="scientific">Roseateles aquatilis</name>
    <dbReference type="NCBI Taxonomy" id="431061"/>
    <lineage>
        <taxon>Bacteria</taxon>
        <taxon>Pseudomonadati</taxon>
        <taxon>Pseudomonadota</taxon>
        <taxon>Betaproteobacteria</taxon>
        <taxon>Burkholderiales</taxon>
        <taxon>Sphaerotilaceae</taxon>
        <taxon>Roseateles</taxon>
    </lineage>
</organism>